<evidence type="ECO:0000313" key="3">
    <source>
        <dbReference type="Proteomes" id="UP001149303"/>
    </source>
</evidence>
<feature type="transmembrane region" description="Helical" evidence="1">
    <location>
        <begin position="45"/>
        <end position="64"/>
    </location>
</feature>
<feature type="transmembrane region" description="Helical" evidence="1">
    <location>
        <begin position="12"/>
        <end position="33"/>
    </location>
</feature>
<reference evidence="2" key="1">
    <citation type="submission" date="2021-09" db="EMBL/GenBank/DDBJ databases">
        <authorList>
            <person name="Smyrli M."/>
        </authorList>
    </citation>
    <scope>NUCLEOTIDE SEQUENCE</scope>
    <source>
        <strain evidence="2">LAR25</strain>
    </source>
</reference>
<sequence>MSGVSLILKFAKYIVLIIALIILYYSVEFSIIALKKNEYQSTLDYVFTSSLVFYFLGLVVLYLYRKIIIDDTVIQAILWTILINGVLTVVFYLIIAYMVFPMAALPFEIPVEYLKGFSPSYEQVNFQDGTVTTINLDVQKVVFSFCIVMLFVTGSMSFMIYKLYRYRDLLTFKNVFRNDLEVH</sequence>
<evidence type="ECO:0000313" key="2">
    <source>
        <dbReference type="EMBL" id="MDE1206036.1"/>
    </source>
</evidence>
<proteinExistence type="predicted"/>
<keyword evidence="3" id="KW-1185">Reference proteome</keyword>
<keyword evidence="1" id="KW-1133">Transmembrane helix</keyword>
<feature type="transmembrane region" description="Helical" evidence="1">
    <location>
        <begin position="76"/>
        <end position="100"/>
    </location>
</feature>
<keyword evidence="1" id="KW-0812">Transmembrane</keyword>
<comment type="caution">
    <text evidence="2">The sequence shown here is derived from an EMBL/GenBank/DDBJ whole genome shotgun (WGS) entry which is preliminary data.</text>
</comment>
<feature type="transmembrane region" description="Helical" evidence="1">
    <location>
        <begin position="141"/>
        <end position="164"/>
    </location>
</feature>
<gene>
    <name evidence="2" type="ORF">LCI24_04430</name>
</gene>
<dbReference type="RefSeq" id="WP_274639355.1">
    <property type="nucleotide sequence ID" value="NZ_JAIWJY010000002.1"/>
</dbReference>
<dbReference type="AlphaFoldDB" id="A0A9X4IP88"/>
<name>A0A9X4IP88_9FLAO</name>
<keyword evidence="1" id="KW-0472">Membrane</keyword>
<organism evidence="2 3">
    <name type="scientific">Tenacibaculum larymnensis</name>
    <dbReference type="NCBI Taxonomy" id="2878201"/>
    <lineage>
        <taxon>Bacteria</taxon>
        <taxon>Pseudomonadati</taxon>
        <taxon>Bacteroidota</taxon>
        <taxon>Flavobacteriia</taxon>
        <taxon>Flavobacteriales</taxon>
        <taxon>Flavobacteriaceae</taxon>
        <taxon>Tenacibaculum</taxon>
    </lineage>
</organism>
<evidence type="ECO:0000256" key="1">
    <source>
        <dbReference type="SAM" id="Phobius"/>
    </source>
</evidence>
<dbReference type="Proteomes" id="UP001149303">
    <property type="component" value="Unassembled WGS sequence"/>
</dbReference>
<protein>
    <submittedName>
        <fullName evidence="2">Uncharacterized protein</fullName>
    </submittedName>
</protein>
<accession>A0A9X4IP88</accession>
<dbReference type="EMBL" id="JAIWJY010000002">
    <property type="protein sequence ID" value="MDE1206036.1"/>
    <property type="molecule type" value="Genomic_DNA"/>
</dbReference>